<protein>
    <submittedName>
        <fullName evidence="2">Uncharacterized protein</fullName>
    </submittedName>
</protein>
<feature type="region of interest" description="Disordered" evidence="1">
    <location>
        <begin position="1"/>
        <end position="41"/>
    </location>
</feature>
<organism evidence="2 3">
    <name type="scientific">Pseudonocardia lutea</name>
    <dbReference type="NCBI Taxonomy" id="2172015"/>
    <lineage>
        <taxon>Bacteria</taxon>
        <taxon>Bacillati</taxon>
        <taxon>Actinomycetota</taxon>
        <taxon>Actinomycetes</taxon>
        <taxon>Pseudonocardiales</taxon>
        <taxon>Pseudonocardiaceae</taxon>
        <taxon>Pseudonocardia</taxon>
    </lineage>
</organism>
<reference evidence="3" key="1">
    <citation type="journal article" date="2019" name="Int. J. Syst. Evol. Microbiol.">
        <title>The Global Catalogue of Microorganisms (GCM) 10K type strain sequencing project: providing services to taxonomists for standard genome sequencing and annotation.</title>
        <authorList>
            <consortium name="The Broad Institute Genomics Platform"/>
            <consortium name="The Broad Institute Genome Sequencing Center for Infectious Disease"/>
            <person name="Wu L."/>
            <person name="Ma J."/>
        </authorList>
    </citation>
    <scope>NUCLEOTIDE SEQUENCE [LARGE SCALE GENOMIC DNA]</scope>
    <source>
        <strain evidence="3">CGMCC 4.7397</strain>
    </source>
</reference>
<evidence type="ECO:0000313" key="3">
    <source>
        <dbReference type="Proteomes" id="UP001596119"/>
    </source>
</evidence>
<dbReference type="Proteomes" id="UP001596119">
    <property type="component" value="Unassembled WGS sequence"/>
</dbReference>
<evidence type="ECO:0000313" key="2">
    <source>
        <dbReference type="EMBL" id="MFC5948219.1"/>
    </source>
</evidence>
<feature type="compositionally biased region" description="Basic and acidic residues" evidence="1">
    <location>
        <begin position="1"/>
        <end position="11"/>
    </location>
</feature>
<comment type="caution">
    <text evidence="2">The sequence shown here is derived from an EMBL/GenBank/DDBJ whole genome shotgun (WGS) entry which is preliminary data.</text>
</comment>
<proteinExistence type="predicted"/>
<accession>A0ABW1I687</accession>
<evidence type="ECO:0000256" key="1">
    <source>
        <dbReference type="SAM" id="MobiDB-lite"/>
    </source>
</evidence>
<name>A0ABW1I687_9PSEU</name>
<sequence length="105" mass="11412">MTVGDSGRDEPGGVVLEPPVGRWTSGPIRTRRPWTVGPSPPRLDTEDMLRIRRAAGVALDRYPGTVGQLIASELLDYADQGFRGEPDGLSERLIADLLSEVGSRR</sequence>
<keyword evidence="3" id="KW-1185">Reference proteome</keyword>
<dbReference type="RefSeq" id="WP_379565273.1">
    <property type="nucleotide sequence ID" value="NZ_JBHSQK010000012.1"/>
</dbReference>
<gene>
    <name evidence="2" type="ORF">ACFQH9_08020</name>
</gene>
<dbReference type="EMBL" id="JBHSQK010000012">
    <property type="protein sequence ID" value="MFC5948219.1"/>
    <property type="molecule type" value="Genomic_DNA"/>
</dbReference>